<organism evidence="1 2">
    <name type="scientific">Aristaeella lactis</name>
    <dbReference type="NCBI Taxonomy" id="3046383"/>
    <lineage>
        <taxon>Bacteria</taxon>
        <taxon>Bacillati</taxon>
        <taxon>Bacillota</taxon>
        <taxon>Clostridia</taxon>
        <taxon>Eubacteriales</taxon>
        <taxon>Aristaeellaceae</taxon>
        <taxon>Aristaeella</taxon>
    </lineage>
</organism>
<protein>
    <submittedName>
        <fullName evidence="1">Translation initiation factor IF-2</fullName>
    </submittedName>
</protein>
<dbReference type="EMBL" id="FWXZ01000001">
    <property type="protein sequence ID" value="SMC37784.1"/>
    <property type="molecule type" value="Genomic_DNA"/>
</dbReference>
<sequence>MANVNLKDATKELVGEASGILEEATRIRKEADGLFDALKRLDSEMNRQAEEEAARRRQQEQLKAQSAHTKAFTMLDDDEKQMMEAARKEEAAKTAEPAVEKPAKKAEEPVKKPAEPAEAEKKPVETAAPEEKKPAKKVESYVATPDDPDPTRPAAPKKPAIGQIMSRPGDNQAPARPARPAGQPGQPGQYGRPAGQQGPYGRPAGQQGQYGRPAGQQGPYGRPAGQQGQYGRPAGQQGQYGRPAGQQGQYGRPAGGQQGGGTRPQGGFGNRQGGAGGSRQRTPELSVPMEKERVSNYDPNKKNYIRQHDPEHVSRNRKQASKNAHYNGYDDEVIRGGKRSRAKKPSAQQMMAPIKIETAYMAGDTITVRDLTEKIGKSASEIIKKLFLLGNMATINSEIDFDTAQLVCSDFEITLERKQEQTAEAALVAEDFDDEEENLQPRPPVVTIMGHVDHGKTSLLDYIRKSRVTAGEAGGITQHIGAYTVDVDGRKITFLDTPGHEAFTAMRARGTQATDIAVLVVAADDSVMPQTVESINHAKAAEVPVIVAINKMDKPDANPDRVKQDLTQYGLVCEDWGGETICVPVSAVTGQGVDELLEMILLQADMLQLQANPNRLGKGVIIEAKLDKARGPLATVLLQNGTLHVGDSVIAGLASGKVRALINDKGERVSEAGPSMPVEIMGFDDVPSAGDEMIAVGDDHLSRQVADERREKLKASREATMAKMSMENLFSSIEAGKVTTLNLIIKADVQGSVEAVKQAMEKLSNDEVKIRVLHSAAGAITKDDVNLASAFNAIIIGFNIRPDASAREAAEKQKVDVRMYTVIYKAIEDMELAMKGMLEPEYREVLLGHAEVRNVFKITGSGIIAGCYVTDGKVQRNAGVRLLRDNVVVFEGKLSSLRHLKDDVKEMAAGYECGMSLEGHNDIKEGDVVECYIMEEIPR</sequence>
<evidence type="ECO:0000313" key="1">
    <source>
        <dbReference type="EMBL" id="SMC37784.1"/>
    </source>
</evidence>
<keyword evidence="1" id="KW-0396">Initiation factor</keyword>
<comment type="caution">
    <text evidence="1">The sequence shown here is derived from an EMBL/GenBank/DDBJ whole genome shotgun (WGS) entry which is preliminary data.</text>
</comment>
<keyword evidence="1" id="KW-0648">Protein biosynthesis</keyword>
<proteinExistence type="predicted"/>
<reference evidence="1" key="1">
    <citation type="submission" date="2017-04" db="EMBL/GenBank/DDBJ databases">
        <authorList>
            <person name="Varghese N."/>
            <person name="Submissions S."/>
        </authorList>
    </citation>
    <scope>NUCLEOTIDE SEQUENCE</scope>
    <source>
        <strain evidence="1">WTE2008</strain>
    </source>
</reference>
<dbReference type="Proteomes" id="UP000192328">
    <property type="component" value="Unassembled WGS sequence"/>
</dbReference>
<gene>
    <name evidence="1" type="ORF">SAMN06297397_0404</name>
</gene>
<name>A0AC61PHZ8_9FIRM</name>
<keyword evidence="2" id="KW-1185">Reference proteome</keyword>
<accession>A0AC61PHZ8</accession>
<evidence type="ECO:0000313" key="2">
    <source>
        <dbReference type="Proteomes" id="UP000192328"/>
    </source>
</evidence>